<evidence type="ECO:0000256" key="1">
    <source>
        <dbReference type="SAM" id="Phobius"/>
    </source>
</evidence>
<keyword evidence="1" id="KW-1133">Transmembrane helix</keyword>
<feature type="transmembrane region" description="Helical" evidence="1">
    <location>
        <begin position="121"/>
        <end position="140"/>
    </location>
</feature>
<evidence type="ECO:0000313" key="3">
    <source>
        <dbReference type="EMBL" id="HCQ40123.1"/>
    </source>
</evidence>
<proteinExistence type="predicted"/>
<sequence length="336" mass="37661">MKRINLSFYVLLLSSLSVGLVLTAVLYKVSPFFTSRTLFLCQKFVSGMMTEIPRPVSNLLILAVGIVVGTGLLSFLVQLIKTHIFLKKLLVKKIPVSRVLAGVLEKLKLTKKVVLVKDDNLFSFCCGIFSPFIVVSTGLVRSLTVKELEAVLLHEQSHLISRDPGKVLLGKTFSSMFFFLPIFRELHKDTEAVNELLADQWAIRHQENSTFLRSALKKILAAPEVNLAAVSNASGPDYFEIRIHRLVDPGTKHKLRPSPVSLVTTFLFILVGWFSLQTPVNAFHSDTMNNNAYHSDTIFLCSHDWACSEECRINIEQPVKYIPADMLVPEKKCGND</sequence>
<organism evidence="3 4">
    <name type="scientific">candidate division WWE3 bacterium</name>
    <dbReference type="NCBI Taxonomy" id="2053526"/>
    <lineage>
        <taxon>Bacteria</taxon>
        <taxon>Katanobacteria</taxon>
    </lineage>
</organism>
<dbReference type="Proteomes" id="UP000262056">
    <property type="component" value="Unassembled WGS sequence"/>
</dbReference>
<dbReference type="Gene3D" id="3.30.2010.10">
    <property type="entry name" value="Metalloproteases ('zincins'), catalytic domain"/>
    <property type="match status" value="1"/>
</dbReference>
<feature type="transmembrane region" description="Helical" evidence="1">
    <location>
        <begin position="59"/>
        <end position="80"/>
    </location>
</feature>
<accession>A0A656PLA3</accession>
<dbReference type="InterPro" id="IPR008756">
    <property type="entry name" value="Peptidase_M56"/>
</dbReference>
<evidence type="ECO:0000259" key="2">
    <source>
        <dbReference type="Pfam" id="PF05569"/>
    </source>
</evidence>
<keyword evidence="1" id="KW-0812">Transmembrane</keyword>
<comment type="caution">
    <text evidence="3">The sequence shown here is derived from an EMBL/GenBank/DDBJ whole genome shotgun (WGS) entry which is preliminary data.</text>
</comment>
<keyword evidence="1" id="KW-0472">Membrane</keyword>
<gene>
    <name evidence="3" type="ORF">DIU24_00240</name>
</gene>
<dbReference type="CDD" id="cd07326">
    <property type="entry name" value="M56_BlaR1_MecR1_like"/>
    <property type="match status" value="1"/>
</dbReference>
<feature type="domain" description="Peptidase M56" evidence="2">
    <location>
        <begin position="59"/>
        <end position="243"/>
    </location>
</feature>
<dbReference type="PANTHER" id="PTHR34978:SF3">
    <property type="entry name" value="SLR0241 PROTEIN"/>
    <property type="match status" value="1"/>
</dbReference>
<protein>
    <submittedName>
        <fullName evidence="3">M56 family peptidase</fullName>
    </submittedName>
</protein>
<dbReference type="PANTHER" id="PTHR34978">
    <property type="entry name" value="POSSIBLE SENSOR-TRANSDUCER PROTEIN BLAR"/>
    <property type="match status" value="1"/>
</dbReference>
<dbReference type="InterPro" id="IPR052173">
    <property type="entry name" value="Beta-lactam_resp_regulator"/>
</dbReference>
<reference evidence="3 4" key="1">
    <citation type="journal article" date="2018" name="Nat. Biotechnol.">
        <title>A standardized bacterial taxonomy based on genome phylogeny substantially revises the tree of life.</title>
        <authorList>
            <person name="Parks D.H."/>
            <person name="Chuvochina M."/>
            <person name="Waite D.W."/>
            <person name="Rinke C."/>
            <person name="Skarshewski A."/>
            <person name="Chaumeil P.A."/>
            <person name="Hugenholtz P."/>
        </authorList>
    </citation>
    <scope>NUCLEOTIDE SEQUENCE [LARGE SCALE GENOMIC DNA]</scope>
    <source>
        <strain evidence="3">UBA12021</strain>
    </source>
</reference>
<dbReference type="AlphaFoldDB" id="A0A656PLA3"/>
<dbReference type="EMBL" id="DQFB01000001">
    <property type="protein sequence ID" value="HCQ40123.1"/>
    <property type="molecule type" value="Genomic_DNA"/>
</dbReference>
<name>A0A656PLA3_UNCKA</name>
<dbReference type="Pfam" id="PF05569">
    <property type="entry name" value="Peptidase_M56"/>
    <property type="match status" value="1"/>
</dbReference>
<feature type="transmembrane region" description="Helical" evidence="1">
    <location>
        <begin position="6"/>
        <end position="27"/>
    </location>
</feature>
<evidence type="ECO:0000313" key="4">
    <source>
        <dbReference type="Proteomes" id="UP000262056"/>
    </source>
</evidence>